<evidence type="ECO:0000256" key="10">
    <source>
        <dbReference type="ARBA" id="ARBA00023163"/>
    </source>
</evidence>
<dbReference type="GO" id="GO:0008270">
    <property type="term" value="F:zinc ion binding"/>
    <property type="evidence" value="ECO:0007669"/>
    <property type="project" value="UniProtKB-KW"/>
</dbReference>
<keyword evidence="9" id="KW-0238">DNA-binding</keyword>
<keyword evidence="7" id="KW-0862">Zinc</keyword>
<keyword evidence="4" id="KW-0479">Metal-binding</keyword>
<comment type="similarity">
    <text evidence="3">Belongs to the krueppel C2H2-type zinc-finger protein family.</text>
</comment>
<dbReference type="GO" id="GO:0000981">
    <property type="term" value="F:DNA-binding transcription factor activity, RNA polymerase II-specific"/>
    <property type="evidence" value="ECO:0007669"/>
    <property type="project" value="TreeGrafter"/>
</dbReference>
<organism evidence="15 16">
    <name type="scientific">Smittium megazygosporum</name>
    <dbReference type="NCBI Taxonomy" id="133381"/>
    <lineage>
        <taxon>Eukaryota</taxon>
        <taxon>Fungi</taxon>
        <taxon>Fungi incertae sedis</taxon>
        <taxon>Zoopagomycota</taxon>
        <taxon>Kickxellomycotina</taxon>
        <taxon>Harpellomycetes</taxon>
        <taxon>Harpellales</taxon>
        <taxon>Legeriomycetaceae</taxon>
        <taxon>Smittium</taxon>
    </lineage>
</organism>
<evidence type="ECO:0000256" key="7">
    <source>
        <dbReference type="ARBA" id="ARBA00022833"/>
    </source>
</evidence>
<accession>A0A2T9Z8D8</accession>
<feature type="domain" description="C2H2-type" evidence="14">
    <location>
        <begin position="393"/>
        <end position="422"/>
    </location>
</feature>
<dbReference type="FunFam" id="3.30.160.60:FF:001102">
    <property type="entry name" value="Transcription factor IIIA"/>
    <property type="match status" value="1"/>
</dbReference>
<dbReference type="PANTHER" id="PTHR19818:SF139">
    <property type="entry name" value="PAIR-RULE PROTEIN ODD-PAIRED"/>
    <property type="match status" value="1"/>
</dbReference>
<dbReference type="FunFam" id="3.30.160.60:FF:000125">
    <property type="entry name" value="Putative zinc finger protein 143"/>
    <property type="match status" value="1"/>
</dbReference>
<comment type="subcellular location">
    <subcellularLocation>
        <location evidence="2">Nucleus</location>
    </subcellularLocation>
</comment>
<evidence type="ECO:0000313" key="15">
    <source>
        <dbReference type="EMBL" id="PVV00863.1"/>
    </source>
</evidence>
<keyword evidence="5" id="KW-0677">Repeat</keyword>
<dbReference type="GO" id="GO:0005634">
    <property type="term" value="C:nucleus"/>
    <property type="evidence" value="ECO:0007669"/>
    <property type="project" value="UniProtKB-SubCell"/>
</dbReference>
<evidence type="ECO:0000256" key="2">
    <source>
        <dbReference type="ARBA" id="ARBA00004123"/>
    </source>
</evidence>
<dbReference type="SMART" id="SM00355">
    <property type="entry name" value="ZnF_C2H2"/>
    <property type="match status" value="8"/>
</dbReference>
<evidence type="ECO:0000256" key="1">
    <source>
        <dbReference type="ARBA" id="ARBA00003767"/>
    </source>
</evidence>
<evidence type="ECO:0000256" key="6">
    <source>
        <dbReference type="ARBA" id="ARBA00022771"/>
    </source>
</evidence>
<evidence type="ECO:0000256" key="9">
    <source>
        <dbReference type="ARBA" id="ARBA00023125"/>
    </source>
</evidence>
<feature type="domain" description="C2H2-type" evidence="14">
    <location>
        <begin position="568"/>
        <end position="595"/>
    </location>
</feature>
<keyword evidence="6 12" id="KW-0863">Zinc-finger</keyword>
<keyword evidence="16" id="KW-1185">Reference proteome</keyword>
<feature type="domain" description="C2H2-type" evidence="14">
    <location>
        <begin position="212"/>
        <end position="241"/>
    </location>
</feature>
<dbReference type="PROSITE" id="PS50157">
    <property type="entry name" value="ZINC_FINGER_C2H2_2"/>
    <property type="match status" value="7"/>
</dbReference>
<feature type="domain" description="C2H2-type" evidence="14">
    <location>
        <begin position="333"/>
        <end position="360"/>
    </location>
</feature>
<evidence type="ECO:0000256" key="13">
    <source>
        <dbReference type="SAM" id="MobiDB-lite"/>
    </source>
</evidence>
<evidence type="ECO:0000256" key="4">
    <source>
        <dbReference type="ARBA" id="ARBA00022723"/>
    </source>
</evidence>
<sequence>MSATCKKRKLSTEAEFPLKDYYSDDKDLDSFLSDIESFSEYEPDYSLQLDSDSDSEAKNYISLSKHSQDSKSKPLNTLKNKHGLGNPRKIIKLDTSTPDTNSLSSAPISTSDKHVLNLSETKNTIDSSDTTHENTAIDHKDNINIPVILIPLKSKSESCIPKLEPNLTNLSNSLSNEQLVSKEYSCSFCDKVYRKPSKLQEHIRSHTGERPFKCTFPGCDKTFIRQSHLSVHNRTHYSDLKNKYKCNFENCSAAFNTNQHLKRHLTIHSNSNPYKKDAMNLLANTNLYTFIPHSRTHSIVQRYMCGYKNCNLKFPKLVDLKAHIKDAHKQSSIQCPECNKKFSRHDVLSEHMKTHDSDRELIHCPYPDCSRVYLRESSLNIHIRSFHSNIKPFKCSEPGCEMHFARKHLLARHKKVHANKIKSRSKKDILEQIYNGFISPNEIYNLETNDISIKSACSPDSSVENSKKNFRLPFQNGSNLIENQDSTCSQSTATINQTIKENKINRIDQNDSNLHNSSTPILESNISDENTFTQSVDQKRQNIDHLKQQLDFFLGRDYQNPELSNRHYRCTTKGCVFQFKREYDLQRHIKKYHSN</sequence>
<keyword evidence="10" id="KW-0804">Transcription</keyword>
<dbReference type="GO" id="GO:0045944">
    <property type="term" value="P:positive regulation of transcription by RNA polymerase II"/>
    <property type="evidence" value="ECO:0007669"/>
    <property type="project" value="UniProtKB-ARBA"/>
</dbReference>
<feature type="region of interest" description="Disordered" evidence="13">
    <location>
        <begin position="64"/>
        <end position="108"/>
    </location>
</feature>
<feature type="domain" description="C2H2-type" evidence="14">
    <location>
        <begin position="184"/>
        <end position="211"/>
    </location>
</feature>
<dbReference type="PROSITE" id="PS00028">
    <property type="entry name" value="ZINC_FINGER_C2H2_1"/>
    <property type="match status" value="7"/>
</dbReference>
<feature type="domain" description="C2H2-type" evidence="14">
    <location>
        <begin position="244"/>
        <end position="273"/>
    </location>
</feature>
<dbReference type="InterPro" id="IPR036236">
    <property type="entry name" value="Znf_C2H2_sf"/>
</dbReference>
<dbReference type="OrthoDB" id="427030at2759"/>
<dbReference type="FunFam" id="3.30.160.60:FF:000226">
    <property type="entry name" value="Zinc finger protein 236 variant"/>
    <property type="match status" value="1"/>
</dbReference>
<evidence type="ECO:0000256" key="12">
    <source>
        <dbReference type="PROSITE-ProRule" id="PRU00042"/>
    </source>
</evidence>
<evidence type="ECO:0000256" key="8">
    <source>
        <dbReference type="ARBA" id="ARBA00023015"/>
    </source>
</evidence>
<comment type="function">
    <text evidence="1">May be involved in transcriptional regulation.</text>
</comment>
<name>A0A2T9Z8D8_9FUNG</name>
<feature type="domain" description="C2H2-type" evidence="14">
    <location>
        <begin position="362"/>
        <end position="392"/>
    </location>
</feature>
<keyword evidence="8" id="KW-0805">Transcription regulation</keyword>
<dbReference type="Gene3D" id="3.30.160.60">
    <property type="entry name" value="Classic Zinc Finger"/>
    <property type="match status" value="6"/>
</dbReference>
<evidence type="ECO:0000313" key="16">
    <source>
        <dbReference type="Proteomes" id="UP000245609"/>
    </source>
</evidence>
<gene>
    <name evidence="15" type="ORF">BB560_004735</name>
</gene>
<dbReference type="Proteomes" id="UP000245609">
    <property type="component" value="Unassembled WGS sequence"/>
</dbReference>
<dbReference type="GO" id="GO:0000978">
    <property type="term" value="F:RNA polymerase II cis-regulatory region sequence-specific DNA binding"/>
    <property type="evidence" value="ECO:0007669"/>
    <property type="project" value="TreeGrafter"/>
</dbReference>
<dbReference type="SUPFAM" id="SSF57667">
    <property type="entry name" value="beta-beta-alpha zinc fingers"/>
    <property type="match status" value="4"/>
</dbReference>
<dbReference type="PANTHER" id="PTHR19818">
    <property type="entry name" value="ZINC FINGER PROTEIN ZIC AND GLI"/>
    <property type="match status" value="1"/>
</dbReference>
<protein>
    <recommendedName>
        <fullName evidence="14">C2H2-type domain-containing protein</fullName>
    </recommendedName>
</protein>
<feature type="compositionally biased region" description="Polar residues" evidence="13">
    <location>
        <begin position="94"/>
        <end position="108"/>
    </location>
</feature>
<dbReference type="Pfam" id="PF00096">
    <property type="entry name" value="zf-C2H2"/>
    <property type="match status" value="4"/>
</dbReference>
<evidence type="ECO:0000256" key="3">
    <source>
        <dbReference type="ARBA" id="ARBA00006991"/>
    </source>
</evidence>
<comment type="caution">
    <text evidence="15">The sequence shown here is derived from an EMBL/GenBank/DDBJ whole genome shotgun (WGS) entry which is preliminary data.</text>
</comment>
<keyword evidence="11" id="KW-0539">Nucleus</keyword>
<evidence type="ECO:0000259" key="14">
    <source>
        <dbReference type="PROSITE" id="PS50157"/>
    </source>
</evidence>
<dbReference type="InterPro" id="IPR013087">
    <property type="entry name" value="Znf_C2H2_type"/>
</dbReference>
<proteinExistence type="inferred from homology"/>
<dbReference type="STRING" id="133381.A0A2T9Z8D8"/>
<dbReference type="AlphaFoldDB" id="A0A2T9Z8D8"/>
<dbReference type="EMBL" id="MBFS01001567">
    <property type="protein sequence ID" value="PVV00863.1"/>
    <property type="molecule type" value="Genomic_DNA"/>
</dbReference>
<evidence type="ECO:0000256" key="11">
    <source>
        <dbReference type="ARBA" id="ARBA00023242"/>
    </source>
</evidence>
<evidence type="ECO:0000256" key="5">
    <source>
        <dbReference type="ARBA" id="ARBA00022737"/>
    </source>
</evidence>
<dbReference type="InterPro" id="IPR050329">
    <property type="entry name" value="GLI_C2H2-zinc-finger"/>
</dbReference>
<reference evidence="15 16" key="1">
    <citation type="journal article" date="2018" name="MBio">
        <title>Comparative Genomics Reveals the Core Gene Toolbox for the Fungus-Insect Symbiosis.</title>
        <authorList>
            <person name="Wang Y."/>
            <person name="Stata M."/>
            <person name="Wang W."/>
            <person name="Stajich J.E."/>
            <person name="White M.M."/>
            <person name="Moncalvo J.M."/>
        </authorList>
    </citation>
    <scope>NUCLEOTIDE SEQUENCE [LARGE SCALE GENOMIC DNA]</scope>
    <source>
        <strain evidence="15 16">SC-DP-2</strain>
    </source>
</reference>